<accession>A0A0F9QJN1</accession>
<dbReference type="Pfam" id="PF20580">
    <property type="entry name" value="DUF6784"/>
    <property type="match status" value="1"/>
</dbReference>
<feature type="transmembrane region" description="Helical" evidence="1">
    <location>
        <begin position="73"/>
        <end position="100"/>
    </location>
</feature>
<gene>
    <name evidence="3" type="ORF">LCGC14_1086240</name>
</gene>
<proteinExistence type="predicted"/>
<evidence type="ECO:0000259" key="2">
    <source>
        <dbReference type="Pfam" id="PF20580"/>
    </source>
</evidence>
<protein>
    <recommendedName>
        <fullName evidence="2">DUF6784 domain-containing protein</fullName>
    </recommendedName>
</protein>
<dbReference type="AlphaFoldDB" id="A0A0F9QJN1"/>
<feature type="domain" description="DUF6784" evidence="2">
    <location>
        <begin position="160"/>
        <end position="248"/>
    </location>
</feature>
<dbReference type="InterPro" id="IPR046711">
    <property type="entry name" value="DUF6784"/>
</dbReference>
<feature type="transmembrane region" description="Helical" evidence="1">
    <location>
        <begin position="187"/>
        <end position="210"/>
    </location>
</feature>
<keyword evidence="1" id="KW-0812">Transmembrane</keyword>
<organism evidence="3">
    <name type="scientific">marine sediment metagenome</name>
    <dbReference type="NCBI Taxonomy" id="412755"/>
    <lineage>
        <taxon>unclassified sequences</taxon>
        <taxon>metagenomes</taxon>
        <taxon>ecological metagenomes</taxon>
    </lineage>
</organism>
<sequence>MGTSPGPDDPDALRSEWPGVEEAYAFVLPSYQWMVTRLEAADSRIQTLLAFIATVSLAMPTLLGASLDQLAVRWALALGALAIVVFVVALTAAVPFGLWVDHSYGVARGEGFSTAAPWYLFNMVSRQADRLADTGLLAASNGYSTLERMTGASADPRCLTALAAGAAVVLGLMWLRLRFTWWPIHPILFLIWGTWAARVTAFSFLLGWLIKTLTKRFGLQHTAVKPFMIGVIAGDLCGGILWMIVGAVYWAATGEQPPRYHVFPGG</sequence>
<feature type="transmembrane region" description="Helical" evidence="1">
    <location>
        <begin position="158"/>
        <end position="175"/>
    </location>
</feature>
<keyword evidence="1" id="KW-0472">Membrane</keyword>
<reference evidence="3" key="1">
    <citation type="journal article" date="2015" name="Nature">
        <title>Complex archaea that bridge the gap between prokaryotes and eukaryotes.</title>
        <authorList>
            <person name="Spang A."/>
            <person name="Saw J.H."/>
            <person name="Jorgensen S.L."/>
            <person name="Zaremba-Niedzwiedzka K."/>
            <person name="Martijn J."/>
            <person name="Lind A.E."/>
            <person name="van Eijk R."/>
            <person name="Schleper C."/>
            <person name="Guy L."/>
            <person name="Ettema T.J."/>
        </authorList>
    </citation>
    <scope>NUCLEOTIDE SEQUENCE</scope>
</reference>
<name>A0A0F9QJN1_9ZZZZ</name>
<dbReference type="EMBL" id="LAZR01004791">
    <property type="protein sequence ID" value="KKN05538.1"/>
    <property type="molecule type" value="Genomic_DNA"/>
</dbReference>
<evidence type="ECO:0000256" key="1">
    <source>
        <dbReference type="SAM" id="Phobius"/>
    </source>
</evidence>
<keyword evidence="1" id="KW-1133">Transmembrane helix</keyword>
<feature type="transmembrane region" description="Helical" evidence="1">
    <location>
        <begin position="231"/>
        <end position="252"/>
    </location>
</feature>
<evidence type="ECO:0000313" key="3">
    <source>
        <dbReference type="EMBL" id="KKN05538.1"/>
    </source>
</evidence>
<feature type="transmembrane region" description="Helical" evidence="1">
    <location>
        <begin position="47"/>
        <end position="67"/>
    </location>
</feature>
<comment type="caution">
    <text evidence="3">The sequence shown here is derived from an EMBL/GenBank/DDBJ whole genome shotgun (WGS) entry which is preliminary data.</text>
</comment>